<evidence type="ECO:0000313" key="13">
    <source>
        <dbReference type="Proteomes" id="UP000327044"/>
    </source>
</evidence>
<dbReference type="PROSITE" id="PS50157">
    <property type="entry name" value="ZINC_FINGER_C2H2_2"/>
    <property type="match status" value="10"/>
</dbReference>
<keyword evidence="5 8" id="KW-0862">Zinc</keyword>
<feature type="domain" description="C2H2-type" evidence="10">
    <location>
        <begin position="274"/>
        <end position="296"/>
    </location>
</feature>
<reference evidence="12 13" key="1">
    <citation type="journal article" date="2018" name="Elife">
        <title>Firefly genomes illuminate parallel origins of bioluminescence in beetles.</title>
        <authorList>
            <person name="Fallon T.R."/>
            <person name="Lower S.E."/>
            <person name="Chang C.H."/>
            <person name="Bessho-Uehara M."/>
            <person name="Martin G.J."/>
            <person name="Bewick A.J."/>
            <person name="Behringer M."/>
            <person name="Debat H.J."/>
            <person name="Wong I."/>
            <person name="Day J.C."/>
            <person name="Suvorov A."/>
            <person name="Silva C.J."/>
            <person name="Stanger-Hall K.F."/>
            <person name="Hall D.W."/>
            <person name="Schmitz R.J."/>
            <person name="Nelson D.R."/>
            <person name="Lewis S.M."/>
            <person name="Shigenobu S."/>
            <person name="Bybee S.M."/>
            <person name="Larracuente A.M."/>
            <person name="Oba Y."/>
            <person name="Weng J.K."/>
        </authorList>
    </citation>
    <scope>NUCLEOTIDE SEQUENCE [LARGE SCALE GENOMIC DNA]</scope>
    <source>
        <strain evidence="12">1611_PpyrPB1</strain>
        <tissue evidence="12">Whole body</tissue>
    </source>
</reference>
<feature type="binding site" evidence="8">
    <location>
        <position position="61"/>
    </location>
    <ligand>
        <name>Zn(2+)</name>
        <dbReference type="ChEBI" id="CHEBI:29105"/>
    </ligand>
</feature>
<dbReference type="PROSITE" id="PS51915">
    <property type="entry name" value="ZAD"/>
    <property type="match status" value="1"/>
</dbReference>
<feature type="compositionally biased region" description="Polar residues" evidence="9">
    <location>
        <begin position="122"/>
        <end position="133"/>
    </location>
</feature>
<feature type="binding site" evidence="8">
    <location>
        <position position="64"/>
    </location>
    <ligand>
        <name>Zn(2+)</name>
        <dbReference type="ChEBI" id="CHEBI:29105"/>
    </ligand>
</feature>
<feature type="domain" description="C2H2-type" evidence="10">
    <location>
        <begin position="386"/>
        <end position="413"/>
    </location>
</feature>
<dbReference type="GO" id="GO:0008270">
    <property type="term" value="F:zinc ion binding"/>
    <property type="evidence" value="ECO:0007669"/>
    <property type="project" value="UniProtKB-UniRule"/>
</dbReference>
<dbReference type="InterPro" id="IPR012934">
    <property type="entry name" value="Znf_AD"/>
</dbReference>
<feature type="binding site" evidence="8">
    <location>
        <position position="17"/>
    </location>
    <ligand>
        <name>Zn(2+)</name>
        <dbReference type="ChEBI" id="CHEBI:29105"/>
    </ligand>
</feature>
<feature type="domain" description="C2H2-type" evidence="10">
    <location>
        <begin position="449"/>
        <end position="476"/>
    </location>
</feature>
<feature type="domain" description="C2H2-type" evidence="10">
    <location>
        <begin position="477"/>
        <end position="504"/>
    </location>
</feature>
<dbReference type="GO" id="GO:0043565">
    <property type="term" value="F:sequence-specific DNA binding"/>
    <property type="evidence" value="ECO:0007669"/>
    <property type="project" value="TreeGrafter"/>
</dbReference>
<feature type="non-terminal residue" evidence="12">
    <location>
        <position position="756"/>
    </location>
</feature>
<evidence type="ECO:0000256" key="6">
    <source>
        <dbReference type="ARBA" id="ARBA00023242"/>
    </source>
</evidence>
<feature type="domain" description="C2H2-type" evidence="10">
    <location>
        <begin position="302"/>
        <end position="329"/>
    </location>
</feature>
<feature type="domain" description="C2H2-type" evidence="10">
    <location>
        <begin position="218"/>
        <end position="245"/>
    </location>
</feature>
<evidence type="ECO:0000259" key="11">
    <source>
        <dbReference type="PROSITE" id="PS51915"/>
    </source>
</evidence>
<dbReference type="SMART" id="SM00355">
    <property type="entry name" value="ZnF_C2H2"/>
    <property type="match status" value="10"/>
</dbReference>
<dbReference type="InterPro" id="IPR013087">
    <property type="entry name" value="Znf_C2H2_type"/>
</dbReference>
<organism evidence="12 13">
    <name type="scientific">Photinus pyralis</name>
    <name type="common">Common eastern firefly</name>
    <name type="synonym">Lampyris pyralis</name>
    <dbReference type="NCBI Taxonomy" id="7054"/>
    <lineage>
        <taxon>Eukaryota</taxon>
        <taxon>Metazoa</taxon>
        <taxon>Ecdysozoa</taxon>
        <taxon>Arthropoda</taxon>
        <taxon>Hexapoda</taxon>
        <taxon>Insecta</taxon>
        <taxon>Pterygota</taxon>
        <taxon>Neoptera</taxon>
        <taxon>Endopterygota</taxon>
        <taxon>Coleoptera</taxon>
        <taxon>Polyphaga</taxon>
        <taxon>Elateriformia</taxon>
        <taxon>Elateroidea</taxon>
        <taxon>Lampyridae</taxon>
        <taxon>Lampyrinae</taxon>
        <taxon>Photinus</taxon>
    </lineage>
</organism>
<protein>
    <recommendedName>
        <fullName evidence="14">Protein krueppel</fullName>
    </recommendedName>
</protein>
<keyword evidence="2 8" id="KW-0479">Metal-binding</keyword>
<dbReference type="Pfam" id="PF07776">
    <property type="entry name" value="zf-AD"/>
    <property type="match status" value="1"/>
</dbReference>
<keyword evidence="6" id="KW-0539">Nucleus</keyword>
<dbReference type="GO" id="GO:0005634">
    <property type="term" value="C:nucleus"/>
    <property type="evidence" value="ECO:0007669"/>
    <property type="project" value="UniProtKB-SubCell"/>
</dbReference>
<evidence type="ECO:0000256" key="1">
    <source>
        <dbReference type="ARBA" id="ARBA00004123"/>
    </source>
</evidence>
<comment type="subcellular location">
    <subcellularLocation>
        <location evidence="1">Nucleus</location>
    </subcellularLocation>
</comment>
<feature type="region of interest" description="Disordered" evidence="9">
    <location>
        <begin position="721"/>
        <end position="756"/>
    </location>
</feature>
<dbReference type="Gene3D" id="3.40.1800.20">
    <property type="match status" value="1"/>
</dbReference>
<feature type="domain" description="C2H2-type" evidence="10">
    <location>
        <begin position="246"/>
        <end position="273"/>
    </location>
</feature>
<accession>A0A5N4AT46</accession>
<dbReference type="Proteomes" id="UP000327044">
    <property type="component" value="Unassembled WGS sequence"/>
</dbReference>
<evidence type="ECO:0000256" key="4">
    <source>
        <dbReference type="ARBA" id="ARBA00022771"/>
    </source>
</evidence>
<dbReference type="InterPro" id="IPR036236">
    <property type="entry name" value="Znf_C2H2_sf"/>
</dbReference>
<dbReference type="SUPFAM" id="SSF57716">
    <property type="entry name" value="Glucocorticoid receptor-like (DNA-binding domain)"/>
    <property type="match status" value="1"/>
</dbReference>
<dbReference type="GO" id="GO:0000981">
    <property type="term" value="F:DNA-binding transcription factor activity, RNA polymerase II-specific"/>
    <property type="evidence" value="ECO:0007669"/>
    <property type="project" value="TreeGrafter"/>
</dbReference>
<evidence type="ECO:0000256" key="5">
    <source>
        <dbReference type="ARBA" id="ARBA00022833"/>
    </source>
</evidence>
<sequence>MEKRACMLREMKICRFCLTEDEALSNIYERDQKQSVPLPLQIMACIGIEVFSNDGMPQLICSICKDLTQQVYNFKTTCKQSDDALKLFVATGNLVKPSGGIKRFFTGNATPERPAKRPLLNDNAQSGKNRQSPEIVTLNYSSPMEINNEISIVAMNSPERSDCKPEQDIEDHEMGHFEEIVEDVECENSTSNYLSENEDDDDTINPILKVPQVETDVFPCPQCERSFPLKQLLEIHLQNHRRERSFGCDECGRKFFTKYDLGKHILTHSSLKPFSCVVCNKTFSRESLLHRHEKIHIDVPKYLCTFCDRTFLTREDLDMHSEKHKKKRPFACRLCNKSFVFKQGLERHELTHADQKPHKCNYCEASFTSPIKLTRHITSHAGLRPYPCKLCGRTFLLSHHLTRHMRSHYAAKSANPFPVGQHKCDVCSMSFRRKDSLINHSAIHSMVNLKCVICNTSFESAKMVKEHITTHLSGLPYPCDRCDYSFDTQDQLEEHELKHAEMEYEDQIEKEVSLEVQQSSANMSDENEDYMSEDDSEVAEFTITNPDNPEVIRRSKRETKIKNYAQFLKDELGSDLEEEELREDPLELDDEIETIKPVVRTEGTKVYARKTLSLKPKLPPILQPNPLETAPIDQITQPQLTTLENLGLTKQAVNALPNKKYVDMKIGDKTVRVQKLMMTKAEIEAMAREGKIEMKGNTILLKTTRSILDIPKESLEQKSQFASSIDKQNATMPKVTVQKTYQKKATSEEQPMQGTN</sequence>
<evidence type="ECO:0000256" key="9">
    <source>
        <dbReference type="SAM" id="MobiDB-lite"/>
    </source>
</evidence>
<dbReference type="FunFam" id="3.30.160.60:FF:000340">
    <property type="entry name" value="zinc finger protein 473 isoform X1"/>
    <property type="match status" value="1"/>
</dbReference>
<dbReference type="InParanoid" id="A0A5N4AT46"/>
<evidence type="ECO:0000256" key="7">
    <source>
        <dbReference type="PROSITE-ProRule" id="PRU00042"/>
    </source>
</evidence>
<keyword evidence="4 7" id="KW-0863">Zinc-finger</keyword>
<feature type="domain" description="C2H2-type" evidence="10">
    <location>
        <begin position="330"/>
        <end position="357"/>
    </location>
</feature>
<comment type="caution">
    <text evidence="12">The sequence shown here is derived from an EMBL/GenBank/DDBJ whole genome shotgun (WGS) entry which is preliminary data.</text>
</comment>
<dbReference type="FunFam" id="3.30.160.60:FF:000145">
    <property type="entry name" value="Zinc finger protein 574"/>
    <property type="match status" value="1"/>
</dbReference>
<evidence type="ECO:0000256" key="8">
    <source>
        <dbReference type="PROSITE-ProRule" id="PRU01263"/>
    </source>
</evidence>
<dbReference type="Pfam" id="PF00096">
    <property type="entry name" value="zf-C2H2"/>
    <property type="match status" value="8"/>
</dbReference>
<evidence type="ECO:0000256" key="3">
    <source>
        <dbReference type="ARBA" id="ARBA00022737"/>
    </source>
</evidence>
<evidence type="ECO:0008006" key="14">
    <source>
        <dbReference type="Google" id="ProtNLM"/>
    </source>
</evidence>
<feature type="domain" description="ZAD" evidence="11">
    <location>
        <begin position="12"/>
        <end position="88"/>
    </location>
</feature>
<dbReference type="PROSITE" id="PS00028">
    <property type="entry name" value="ZINC_FINGER_C2H2_1"/>
    <property type="match status" value="10"/>
</dbReference>
<dbReference type="FunCoup" id="A0A5N4AT46">
    <property type="interactions" value="497"/>
</dbReference>
<dbReference type="SUPFAM" id="SSF57667">
    <property type="entry name" value="beta-beta-alpha zinc fingers"/>
    <property type="match status" value="6"/>
</dbReference>
<keyword evidence="3" id="KW-0677">Repeat</keyword>
<gene>
    <name evidence="12" type="ORF">PPYR_06138</name>
</gene>
<keyword evidence="13" id="KW-1185">Reference proteome</keyword>
<evidence type="ECO:0000256" key="2">
    <source>
        <dbReference type="ARBA" id="ARBA00022723"/>
    </source>
</evidence>
<dbReference type="PANTHER" id="PTHR24408:SF58">
    <property type="entry name" value="TRANSCRIPTION FACTOR (TFIIIA), PUTATIVE (AFU_ORTHOLOGUE AFUA_1G05150)-RELATED"/>
    <property type="match status" value="1"/>
</dbReference>
<dbReference type="EMBL" id="VVIM01000004">
    <property type="protein sequence ID" value="KAB0800398.1"/>
    <property type="molecule type" value="Genomic_DNA"/>
</dbReference>
<feature type="binding site" evidence="8">
    <location>
        <position position="14"/>
    </location>
    <ligand>
        <name>Zn(2+)</name>
        <dbReference type="ChEBI" id="CHEBI:29105"/>
    </ligand>
</feature>
<name>A0A5N4AT46_PHOPY</name>
<dbReference type="SMART" id="SM00868">
    <property type="entry name" value="zf-AD"/>
    <property type="match status" value="1"/>
</dbReference>
<feature type="domain" description="C2H2-type" evidence="10">
    <location>
        <begin position="358"/>
        <end position="385"/>
    </location>
</feature>
<dbReference type="PANTHER" id="PTHR24408">
    <property type="entry name" value="ZINC FINGER PROTEIN"/>
    <property type="match status" value="1"/>
</dbReference>
<feature type="domain" description="C2H2-type" evidence="10">
    <location>
        <begin position="422"/>
        <end position="445"/>
    </location>
</feature>
<evidence type="ECO:0000259" key="10">
    <source>
        <dbReference type="PROSITE" id="PS50157"/>
    </source>
</evidence>
<dbReference type="AlphaFoldDB" id="A0A5N4AT46"/>
<proteinExistence type="predicted"/>
<evidence type="ECO:0000313" key="12">
    <source>
        <dbReference type="EMBL" id="KAB0800398.1"/>
    </source>
</evidence>
<dbReference type="Gene3D" id="3.30.160.60">
    <property type="entry name" value="Classic Zinc Finger"/>
    <property type="match status" value="7"/>
</dbReference>
<feature type="region of interest" description="Disordered" evidence="9">
    <location>
        <begin position="105"/>
        <end position="133"/>
    </location>
</feature>